<evidence type="ECO:0000313" key="1">
    <source>
        <dbReference type="EMBL" id="AQS88050.1"/>
    </source>
</evidence>
<dbReference type="STRING" id="320497.A0U93_08945"/>
<dbReference type="CDD" id="cd08152">
    <property type="entry name" value="y4iL_like"/>
    <property type="match status" value="1"/>
</dbReference>
<proteinExistence type="predicted"/>
<dbReference type="KEGG" id="nch:A0U93_08945"/>
<dbReference type="SUPFAM" id="SSF56634">
    <property type="entry name" value="Heme-dependent catalase-like"/>
    <property type="match status" value="1"/>
</dbReference>
<dbReference type="AlphaFoldDB" id="A0A1U9KQN9"/>
<dbReference type="GO" id="GO:0020037">
    <property type="term" value="F:heme binding"/>
    <property type="evidence" value="ECO:0007669"/>
    <property type="project" value="InterPro"/>
</dbReference>
<dbReference type="RefSeq" id="WP_077807066.1">
    <property type="nucleotide sequence ID" value="NZ_BJXS01000007.1"/>
</dbReference>
<dbReference type="Proteomes" id="UP000188604">
    <property type="component" value="Chromosome"/>
</dbReference>
<sequence>MLSAPLPYFPDVETPQPDEDRTHRALIATFRKIITKTHRDLGHAQRGVHAKSHALLHGEFRVHPDLPPELAQGLFAEPGTYAARVRLSSIPADPLRDTVSVPRGFALKIIGVRGERLPGSENDTTQDFLFANGPAFATPDAKSFLSGMRLLALTTDRMEWAKAALSHILRAINAILAKCARPSPLLAFLGGYAPTNPLGDRFCSQVPFRFGQYMAKFDIVPESDSFRALTDRRVDLRRDPDAIRTEIREILYREGGRWTLRAQLCRDLERNPIENAAAVWPEDHNPYLPVATIDVPPQESWSESLSREMDDGLSFAPWHGLTAHRPLGNIMRARRVLYPVSVGLRSDLNRCPVHEPRT</sequence>
<dbReference type="EMBL" id="CP014691">
    <property type="protein sequence ID" value="AQS88050.1"/>
    <property type="molecule type" value="Genomic_DNA"/>
</dbReference>
<dbReference type="OrthoDB" id="9765610at2"/>
<dbReference type="PANTHER" id="PTHR36195">
    <property type="entry name" value="DOMAIN PROTEIN, PUTATIVE (AFU_ORTHOLOGUE AFUA_5G01990)-RELATED-RELATED"/>
    <property type="match status" value="1"/>
</dbReference>
<dbReference type="PANTHER" id="PTHR36195:SF4">
    <property type="entry name" value="DOMAIN PROTEIN, PUTATIVE (AFU_ORTHOLOGUE AFUA_5G01990)-RELATED"/>
    <property type="match status" value="1"/>
</dbReference>
<evidence type="ECO:0000313" key="2">
    <source>
        <dbReference type="Proteomes" id="UP000188604"/>
    </source>
</evidence>
<reference evidence="1 2" key="1">
    <citation type="submission" date="2016-03" db="EMBL/GenBank/DDBJ databases">
        <title>Acetic acid bacteria sequencing.</title>
        <authorList>
            <person name="Brandt J."/>
            <person name="Jakob F."/>
            <person name="Vogel R.F."/>
        </authorList>
    </citation>
    <scope>NUCLEOTIDE SEQUENCE [LARGE SCALE GENOMIC DNA]</scope>
    <source>
        <strain evidence="1 2">NBRC 101099</strain>
    </source>
</reference>
<organism evidence="1 2">
    <name type="scientific">Neoasaia chiangmaiensis</name>
    <dbReference type="NCBI Taxonomy" id="320497"/>
    <lineage>
        <taxon>Bacteria</taxon>
        <taxon>Pseudomonadati</taxon>
        <taxon>Pseudomonadota</taxon>
        <taxon>Alphaproteobacteria</taxon>
        <taxon>Acetobacterales</taxon>
        <taxon>Acetobacteraceae</taxon>
        <taxon>Neoasaia</taxon>
    </lineage>
</organism>
<dbReference type="Gene3D" id="2.40.180.10">
    <property type="entry name" value="Catalase core domain"/>
    <property type="match status" value="1"/>
</dbReference>
<protein>
    <submittedName>
        <fullName evidence="1">Catalase</fullName>
    </submittedName>
</protein>
<accession>A0A1U9KQN9</accession>
<keyword evidence="2" id="KW-1185">Reference proteome</keyword>
<dbReference type="InterPro" id="IPR020835">
    <property type="entry name" value="Catalase_sf"/>
</dbReference>
<name>A0A1U9KQN9_9PROT</name>
<gene>
    <name evidence="1" type="ORF">A0U93_08945</name>
</gene>